<evidence type="ECO:0000313" key="3">
    <source>
        <dbReference type="Proteomes" id="UP000095087"/>
    </source>
</evidence>
<dbReference type="AlphaFoldDB" id="A0A1E2RV49"/>
<dbReference type="Gene3D" id="1.10.10.1100">
    <property type="entry name" value="BFD-like [2Fe-2S]-binding domain"/>
    <property type="match status" value="1"/>
</dbReference>
<dbReference type="STRING" id="1177755.A7A08_02957"/>
<protein>
    <recommendedName>
        <fullName evidence="4">BFD-like [2Fe-2S] binding domain protein</fullName>
    </recommendedName>
</protein>
<evidence type="ECO:0000256" key="1">
    <source>
        <dbReference type="SAM" id="MobiDB-lite"/>
    </source>
</evidence>
<dbReference type="InterPro" id="IPR041854">
    <property type="entry name" value="BFD-like_2Fe2S-bd_dom_sf"/>
</dbReference>
<feature type="compositionally biased region" description="Gly residues" evidence="1">
    <location>
        <begin position="67"/>
        <end position="77"/>
    </location>
</feature>
<dbReference type="Proteomes" id="UP000095087">
    <property type="component" value="Unassembled WGS sequence"/>
</dbReference>
<proteinExistence type="predicted"/>
<evidence type="ECO:0008006" key="4">
    <source>
        <dbReference type="Google" id="ProtNLM"/>
    </source>
</evidence>
<keyword evidence="3" id="KW-1185">Reference proteome</keyword>
<sequence>MITGRDIENAVHALRTADPLVVLTPGLIYKYLGKRPSCGGCLPLITKLMVAYDDEDPSAQTSLAGRQGIGTSGGRSY</sequence>
<organism evidence="2 3">
    <name type="scientific">Methyloligella halotolerans</name>
    <dbReference type="NCBI Taxonomy" id="1177755"/>
    <lineage>
        <taxon>Bacteria</taxon>
        <taxon>Pseudomonadati</taxon>
        <taxon>Pseudomonadota</taxon>
        <taxon>Alphaproteobacteria</taxon>
        <taxon>Hyphomicrobiales</taxon>
        <taxon>Hyphomicrobiaceae</taxon>
        <taxon>Methyloligella</taxon>
    </lineage>
</organism>
<accession>A0A1E2RV49</accession>
<comment type="caution">
    <text evidence="2">The sequence shown here is derived from an EMBL/GenBank/DDBJ whole genome shotgun (WGS) entry which is preliminary data.</text>
</comment>
<feature type="region of interest" description="Disordered" evidence="1">
    <location>
        <begin position="58"/>
        <end position="77"/>
    </location>
</feature>
<reference evidence="2 3" key="1">
    <citation type="submission" date="2016-07" db="EMBL/GenBank/DDBJ databases">
        <title>Draft genome sequence of Methyloligella halotolerans C2T (VKM B-2706T=CCUG 61687T=DSM 25045T), a halotolerant polyhydroxybutyrate accumulating methylotroph.</title>
        <authorList>
            <person name="Vasilenko O.V."/>
            <person name="Doronina N.V."/>
            <person name="Poroshina M.N."/>
            <person name="Tarlachkov S.V."/>
            <person name="Trotsenko Y.A."/>
        </authorList>
    </citation>
    <scope>NUCLEOTIDE SEQUENCE [LARGE SCALE GENOMIC DNA]</scope>
    <source>
        <strain evidence="2 3">VKM B-2706</strain>
    </source>
</reference>
<name>A0A1E2RV49_9HYPH</name>
<evidence type="ECO:0000313" key="2">
    <source>
        <dbReference type="EMBL" id="ODA66104.1"/>
    </source>
</evidence>
<dbReference type="EMBL" id="MASI01000010">
    <property type="protein sequence ID" value="ODA66104.1"/>
    <property type="molecule type" value="Genomic_DNA"/>
</dbReference>
<gene>
    <name evidence="2" type="ORF">A7A08_02957</name>
</gene>